<dbReference type="AlphaFoldDB" id="A0A5N6XH46"/>
<dbReference type="Proteomes" id="UP000325945">
    <property type="component" value="Unassembled WGS sequence"/>
</dbReference>
<feature type="domain" description="Cupin type-2" evidence="2">
    <location>
        <begin position="76"/>
        <end position="145"/>
    </location>
</feature>
<gene>
    <name evidence="3" type="ORF">BDV39DRAFT_201090</name>
</gene>
<evidence type="ECO:0000313" key="3">
    <source>
        <dbReference type="EMBL" id="KAE8331439.1"/>
    </source>
</evidence>
<dbReference type="SUPFAM" id="SSF51182">
    <property type="entry name" value="RmlC-like cupins"/>
    <property type="match status" value="1"/>
</dbReference>
<accession>A0A5N6XH46</accession>
<sequence>MNDIQIGHHGHPANPSITNTKSQIIRHADLEPQWHVPGAKEPGFIRYLINWVGGPDGHINPNKRAAALSHEVVVGLMNLPVGQKQKGIHYHSVAEIYIILRGELEGYDANGHITRAGPLDCMYIPAGVPHGVRNCGTEDVDLIWVHDGIEKVGTSVYLWDGQAPDTPQVGDISIIPFKTLQPSYDLPRAREIEFMRWVVNWVGGPEGYDNFNRPVAFESDKVAIGMTFLQPGQKSVPHRLLDGEVYVVMQGKAILNLGSRNLEISKLDGAYIAPGQVHSVRNHGEHPLYLMWVHERPQVEGATRYF</sequence>
<dbReference type="PANTHER" id="PTHR35848:SF6">
    <property type="entry name" value="CUPIN TYPE-2 DOMAIN-CONTAINING PROTEIN"/>
    <property type="match status" value="1"/>
</dbReference>
<dbReference type="InterPro" id="IPR014710">
    <property type="entry name" value="RmlC-like_jellyroll"/>
</dbReference>
<dbReference type="InterPro" id="IPR051610">
    <property type="entry name" value="GPI/OXD"/>
</dbReference>
<evidence type="ECO:0000313" key="4">
    <source>
        <dbReference type="Proteomes" id="UP000325945"/>
    </source>
</evidence>
<dbReference type="GO" id="GO:0046872">
    <property type="term" value="F:metal ion binding"/>
    <property type="evidence" value="ECO:0007669"/>
    <property type="project" value="UniProtKB-KW"/>
</dbReference>
<reference evidence="4" key="1">
    <citation type="submission" date="2019-04" db="EMBL/GenBank/DDBJ databases">
        <title>Friends and foes A comparative genomics studyof 23 Aspergillus species from section Flavi.</title>
        <authorList>
            <consortium name="DOE Joint Genome Institute"/>
            <person name="Kjaerbolling I."/>
            <person name="Vesth T."/>
            <person name="Frisvad J.C."/>
            <person name="Nybo J.L."/>
            <person name="Theobald S."/>
            <person name="Kildgaard S."/>
            <person name="Isbrandt T."/>
            <person name="Kuo A."/>
            <person name="Sato A."/>
            <person name="Lyhne E.K."/>
            <person name="Kogle M.E."/>
            <person name="Wiebenga A."/>
            <person name="Kun R.S."/>
            <person name="Lubbers R.J."/>
            <person name="Makela M.R."/>
            <person name="Barry K."/>
            <person name="Chovatia M."/>
            <person name="Clum A."/>
            <person name="Daum C."/>
            <person name="Haridas S."/>
            <person name="He G."/>
            <person name="LaButti K."/>
            <person name="Lipzen A."/>
            <person name="Mondo S."/>
            <person name="Riley R."/>
            <person name="Salamov A."/>
            <person name="Simmons B.A."/>
            <person name="Magnuson J.K."/>
            <person name="Henrissat B."/>
            <person name="Mortensen U.H."/>
            <person name="Larsen T.O."/>
            <person name="Devries R.P."/>
            <person name="Grigoriev I.V."/>
            <person name="Machida M."/>
            <person name="Baker S.E."/>
            <person name="Andersen M.R."/>
        </authorList>
    </citation>
    <scope>NUCLEOTIDE SEQUENCE [LARGE SCALE GENOMIC DNA]</scope>
    <source>
        <strain evidence="4">CBS 130017</strain>
    </source>
</reference>
<dbReference type="PANTHER" id="PTHR35848">
    <property type="entry name" value="OXALATE-BINDING PROTEIN"/>
    <property type="match status" value="1"/>
</dbReference>
<dbReference type="InterPro" id="IPR011051">
    <property type="entry name" value="RmlC_Cupin_sf"/>
</dbReference>
<evidence type="ECO:0000256" key="1">
    <source>
        <dbReference type="ARBA" id="ARBA00022723"/>
    </source>
</evidence>
<feature type="domain" description="Cupin type-2" evidence="2">
    <location>
        <begin position="229"/>
        <end position="293"/>
    </location>
</feature>
<keyword evidence="1" id="KW-0479">Metal-binding</keyword>
<organism evidence="3 4">
    <name type="scientific">Aspergillus sergii</name>
    <dbReference type="NCBI Taxonomy" id="1034303"/>
    <lineage>
        <taxon>Eukaryota</taxon>
        <taxon>Fungi</taxon>
        <taxon>Dikarya</taxon>
        <taxon>Ascomycota</taxon>
        <taxon>Pezizomycotina</taxon>
        <taxon>Eurotiomycetes</taxon>
        <taxon>Eurotiomycetidae</taxon>
        <taxon>Eurotiales</taxon>
        <taxon>Aspergillaceae</taxon>
        <taxon>Aspergillus</taxon>
        <taxon>Aspergillus subgen. Circumdati</taxon>
    </lineage>
</organism>
<name>A0A5N6XH46_9EURO</name>
<dbReference type="Pfam" id="PF07883">
    <property type="entry name" value="Cupin_2"/>
    <property type="match status" value="2"/>
</dbReference>
<protein>
    <submittedName>
        <fullName evidence="3">RmlC-like cupin domain-containing protein</fullName>
    </submittedName>
</protein>
<dbReference type="EMBL" id="ML741769">
    <property type="protein sequence ID" value="KAE8331439.1"/>
    <property type="molecule type" value="Genomic_DNA"/>
</dbReference>
<dbReference type="Gene3D" id="2.60.120.10">
    <property type="entry name" value="Jelly Rolls"/>
    <property type="match status" value="2"/>
</dbReference>
<proteinExistence type="predicted"/>
<evidence type="ECO:0000259" key="2">
    <source>
        <dbReference type="Pfam" id="PF07883"/>
    </source>
</evidence>
<keyword evidence="4" id="KW-1185">Reference proteome</keyword>
<dbReference type="InterPro" id="IPR013096">
    <property type="entry name" value="Cupin_2"/>
</dbReference>